<accession>X6P6P9</accession>
<dbReference type="Gene3D" id="2.120.10.80">
    <property type="entry name" value="Kelch-type beta propeller"/>
    <property type="match status" value="1"/>
</dbReference>
<protein>
    <submittedName>
        <fullName evidence="1">Uncharacterized protein</fullName>
    </submittedName>
</protein>
<evidence type="ECO:0000313" key="1">
    <source>
        <dbReference type="EMBL" id="ETO34215.1"/>
    </source>
</evidence>
<evidence type="ECO:0000313" key="2">
    <source>
        <dbReference type="Proteomes" id="UP000023152"/>
    </source>
</evidence>
<dbReference type="EMBL" id="ASPP01002762">
    <property type="protein sequence ID" value="ETO34215.1"/>
    <property type="molecule type" value="Genomic_DNA"/>
</dbReference>
<sequence length="135" mass="15845">MFEFVSLNNLFEKTKLKKINKMGNRNTIHFQSLKELPTSLYQAQCVLHKHEILICGGYEQRACYFYHKVKNEYKFICECPSNFTLNGHCVVKLVDNNNKITLLSFGGYKGTKYTLMMKYVSVWNNISNKSKNLKR</sequence>
<organism evidence="1 2">
    <name type="scientific">Reticulomyxa filosa</name>
    <dbReference type="NCBI Taxonomy" id="46433"/>
    <lineage>
        <taxon>Eukaryota</taxon>
        <taxon>Sar</taxon>
        <taxon>Rhizaria</taxon>
        <taxon>Retaria</taxon>
        <taxon>Foraminifera</taxon>
        <taxon>Monothalamids</taxon>
        <taxon>Reticulomyxidae</taxon>
        <taxon>Reticulomyxa</taxon>
    </lineage>
</organism>
<gene>
    <name evidence="1" type="ORF">RFI_02880</name>
</gene>
<dbReference type="SUPFAM" id="SSF117281">
    <property type="entry name" value="Kelch motif"/>
    <property type="match status" value="1"/>
</dbReference>
<dbReference type="AlphaFoldDB" id="X6P6P9"/>
<dbReference type="Proteomes" id="UP000023152">
    <property type="component" value="Unassembled WGS sequence"/>
</dbReference>
<name>X6P6P9_RETFI</name>
<reference evidence="1 2" key="1">
    <citation type="journal article" date="2013" name="Curr. Biol.">
        <title>The Genome of the Foraminiferan Reticulomyxa filosa.</title>
        <authorList>
            <person name="Glockner G."/>
            <person name="Hulsmann N."/>
            <person name="Schleicher M."/>
            <person name="Noegel A.A."/>
            <person name="Eichinger L."/>
            <person name="Gallinger C."/>
            <person name="Pawlowski J."/>
            <person name="Sierra R."/>
            <person name="Euteneuer U."/>
            <person name="Pillet L."/>
            <person name="Moustafa A."/>
            <person name="Platzer M."/>
            <person name="Groth M."/>
            <person name="Szafranski K."/>
            <person name="Schliwa M."/>
        </authorList>
    </citation>
    <scope>NUCLEOTIDE SEQUENCE [LARGE SCALE GENOMIC DNA]</scope>
</reference>
<dbReference type="InterPro" id="IPR015915">
    <property type="entry name" value="Kelch-typ_b-propeller"/>
</dbReference>
<proteinExistence type="predicted"/>
<comment type="caution">
    <text evidence="1">The sequence shown here is derived from an EMBL/GenBank/DDBJ whole genome shotgun (WGS) entry which is preliminary data.</text>
</comment>
<keyword evidence="2" id="KW-1185">Reference proteome</keyword>